<dbReference type="GO" id="GO:0000160">
    <property type="term" value="P:phosphorelay signal transduction system"/>
    <property type="evidence" value="ECO:0007669"/>
    <property type="project" value="InterPro"/>
</dbReference>
<dbReference type="InterPro" id="IPR036388">
    <property type="entry name" value="WH-like_DNA-bd_sf"/>
</dbReference>
<dbReference type="Pfam" id="PF00072">
    <property type="entry name" value="Response_reg"/>
    <property type="match status" value="1"/>
</dbReference>
<name>A0A8J7DXA7_9CYAN</name>
<feature type="domain" description="Response regulatory" evidence="3">
    <location>
        <begin position="16"/>
        <end position="145"/>
    </location>
</feature>
<reference evidence="4" key="1">
    <citation type="submission" date="2020-10" db="EMBL/GenBank/DDBJ databases">
        <authorList>
            <person name="Castelo-Branco R."/>
            <person name="Eusebio N."/>
            <person name="Adriana R."/>
            <person name="Vieira A."/>
            <person name="Brugerolle De Fraissinette N."/>
            <person name="Rezende De Castro R."/>
            <person name="Schneider M.P."/>
            <person name="Vasconcelos V."/>
            <person name="Leao P.N."/>
        </authorList>
    </citation>
    <scope>NUCLEOTIDE SEQUENCE</scope>
    <source>
        <strain evidence="4">LEGE 07157</strain>
    </source>
</reference>
<dbReference type="InterPro" id="IPR011006">
    <property type="entry name" value="CheY-like_superfamily"/>
</dbReference>
<comment type="caution">
    <text evidence="4">The sequence shown here is derived from an EMBL/GenBank/DDBJ whole genome shotgun (WGS) entry which is preliminary data.</text>
</comment>
<dbReference type="RefSeq" id="WP_194029464.1">
    <property type="nucleotide sequence ID" value="NZ_JADEWZ010000013.1"/>
</dbReference>
<evidence type="ECO:0000313" key="5">
    <source>
        <dbReference type="Proteomes" id="UP000654482"/>
    </source>
</evidence>
<accession>A0A8J7DXA7</accession>
<evidence type="ECO:0000259" key="3">
    <source>
        <dbReference type="PROSITE" id="PS50110"/>
    </source>
</evidence>
<dbReference type="InterPro" id="IPR016032">
    <property type="entry name" value="Sig_transdc_resp-reg_C-effctor"/>
</dbReference>
<dbReference type="Gene3D" id="3.40.50.2300">
    <property type="match status" value="1"/>
</dbReference>
<dbReference type="Gene3D" id="1.10.10.10">
    <property type="entry name" value="Winged helix-like DNA-binding domain superfamily/Winged helix DNA-binding domain"/>
    <property type="match status" value="1"/>
</dbReference>
<dbReference type="PROSITE" id="PS50110">
    <property type="entry name" value="RESPONSE_REGULATORY"/>
    <property type="match status" value="1"/>
</dbReference>
<dbReference type="SUPFAM" id="SSF52172">
    <property type="entry name" value="CheY-like"/>
    <property type="match status" value="1"/>
</dbReference>
<keyword evidence="2" id="KW-0597">Phosphoprotein</keyword>
<dbReference type="InterPro" id="IPR001789">
    <property type="entry name" value="Sig_transdc_resp-reg_receiver"/>
</dbReference>
<proteinExistence type="predicted"/>
<dbReference type="AlphaFoldDB" id="A0A8J7DXA7"/>
<gene>
    <name evidence="4" type="ORF">IQ249_10730</name>
</gene>
<evidence type="ECO:0000256" key="1">
    <source>
        <dbReference type="ARBA" id="ARBA00023125"/>
    </source>
</evidence>
<dbReference type="SUPFAM" id="SSF46894">
    <property type="entry name" value="C-terminal effector domain of the bipartite response regulators"/>
    <property type="match status" value="1"/>
</dbReference>
<keyword evidence="1" id="KW-0238">DNA-binding</keyword>
<dbReference type="InterPro" id="IPR039420">
    <property type="entry name" value="WalR-like"/>
</dbReference>
<keyword evidence="5" id="KW-1185">Reference proteome</keyword>
<sequence length="232" mass="26674">MTNLDLPQQVRQKQCQFLVVDDHEVVLKGTIDLLRRKYPNADIQTAKTVRDTVERIESTEPDLVVLDLAIPESLNSSSEATSETGLQLLKSLMQRYPDLNLMVQSSHVKTLVRIKHNIEDHRGGFTVADKSLSGQEMLTRVDWALQGVTHTKDLQTGIEVKPQWMDVLMLAFHEGLQDRTIAERMQISYRTVRHYWTKIYDALGIYPEDHKQNGKSLRIQTEKRARELGLID</sequence>
<dbReference type="GO" id="GO:0003677">
    <property type="term" value="F:DNA binding"/>
    <property type="evidence" value="ECO:0007669"/>
    <property type="project" value="UniProtKB-KW"/>
</dbReference>
<organism evidence="4 5">
    <name type="scientific">Lusitaniella coriacea LEGE 07157</name>
    <dbReference type="NCBI Taxonomy" id="945747"/>
    <lineage>
        <taxon>Bacteria</taxon>
        <taxon>Bacillati</taxon>
        <taxon>Cyanobacteriota</taxon>
        <taxon>Cyanophyceae</taxon>
        <taxon>Spirulinales</taxon>
        <taxon>Lusitaniellaceae</taxon>
        <taxon>Lusitaniella</taxon>
    </lineage>
</organism>
<evidence type="ECO:0000313" key="4">
    <source>
        <dbReference type="EMBL" id="MBE9116373.1"/>
    </source>
</evidence>
<dbReference type="GO" id="GO:0006355">
    <property type="term" value="P:regulation of DNA-templated transcription"/>
    <property type="evidence" value="ECO:0007669"/>
    <property type="project" value="InterPro"/>
</dbReference>
<protein>
    <submittedName>
        <fullName evidence="4">Response regulator transcription factor</fullName>
    </submittedName>
</protein>
<feature type="modified residue" description="4-aspartylphosphate" evidence="2">
    <location>
        <position position="67"/>
    </location>
</feature>
<dbReference type="PANTHER" id="PTHR43214">
    <property type="entry name" value="TWO-COMPONENT RESPONSE REGULATOR"/>
    <property type="match status" value="1"/>
</dbReference>
<dbReference type="Proteomes" id="UP000654482">
    <property type="component" value="Unassembled WGS sequence"/>
</dbReference>
<dbReference type="EMBL" id="JADEWZ010000013">
    <property type="protein sequence ID" value="MBE9116373.1"/>
    <property type="molecule type" value="Genomic_DNA"/>
</dbReference>
<evidence type="ECO:0000256" key="2">
    <source>
        <dbReference type="PROSITE-ProRule" id="PRU00169"/>
    </source>
</evidence>